<reference evidence="1 2" key="1">
    <citation type="journal article" date="2019" name="Sci. Rep.">
        <title>Orb-weaving spider Araneus ventricosus genome elucidates the spidroin gene catalogue.</title>
        <authorList>
            <person name="Kono N."/>
            <person name="Nakamura H."/>
            <person name="Ohtoshi R."/>
            <person name="Moran D.A.P."/>
            <person name="Shinohara A."/>
            <person name="Yoshida Y."/>
            <person name="Fujiwara M."/>
            <person name="Mori M."/>
            <person name="Tomita M."/>
            <person name="Arakawa K."/>
        </authorList>
    </citation>
    <scope>NUCLEOTIDE SEQUENCE [LARGE SCALE GENOMIC DNA]</scope>
</reference>
<gene>
    <name evidence="1" type="ORF">AVEN_53209_1</name>
</gene>
<accession>A0A4Y2AB46</accession>
<dbReference type="EMBL" id="BGPR01000010">
    <property type="protein sequence ID" value="GBL76446.1"/>
    <property type="molecule type" value="Genomic_DNA"/>
</dbReference>
<dbReference type="Proteomes" id="UP000499080">
    <property type="component" value="Unassembled WGS sequence"/>
</dbReference>
<evidence type="ECO:0000313" key="2">
    <source>
        <dbReference type="Proteomes" id="UP000499080"/>
    </source>
</evidence>
<proteinExistence type="predicted"/>
<evidence type="ECO:0000313" key="1">
    <source>
        <dbReference type="EMBL" id="GBL76446.1"/>
    </source>
</evidence>
<sequence>MDPKSLQVYYDCYMHATCGADGPDHQKQNHCISNLTGQDLQDIFKDVENGFFMYNANTEPGAVHEFCGFEGQKKKTAFTETLDGLLNYKNMICNSPSDEDQCTRIKRTLDCQFPLLEEFHAQGKC</sequence>
<dbReference type="OrthoDB" id="10378101at2759"/>
<name>A0A4Y2AB46_ARAVE</name>
<protein>
    <submittedName>
        <fullName evidence="1">Uncharacterized protein</fullName>
    </submittedName>
</protein>
<keyword evidence="2" id="KW-1185">Reference proteome</keyword>
<organism evidence="1 2">
    <name type="scientific">Araneus ventricosus</name>
    <name type="common">Orbweaver spider</name>
    <name type="synonym">Epeira ventricosa</name>
    <dbReference type="NCBI Taxonomy" id="182803"/>
    <lineage>
        <taxon>Eukaryota</taxon>
        <taxon>Metazoa</taxon>
        <taxon>Ecdysozoa</taxon>
        <taxon>Arthropoda</taxon>
        <taxon>Chelicerata</taxon>
        <taxon>Arachnida</taxon>
        <taxon>Araneae</taxon>
        <taxon>Araneomorphae</taxon>
        <taxon>Entelegynae</taxon>
        <taxon>Araneoidea</taxon>
        <taxon>Araneidae</taxon>
        <taxon>Araneus</taxon>
    </lineage>
</organism>
<comment type="caution">
    <text evidence="1">The sequence shown here is derived from an EMBL/GenBank/DDBJ whole genome shotgun (WGS) entry which is preliminary data.</text>
</comment>
<dbReference type="AlphaFoldDB" id="A0A4Y2AB46"/>